<keyword evidence="2 5" id="KW-0238">DNA-binding</keyword>
<dbReference type="PANTHER" id="PTHR48111">
    <property type="entry name" value="REGULATOR OF RPOS"/>
    <property type="match status" value="1"/>
</dbReference>
<dbReference type="Pfam" id="PF00072">
    <property type="entry name" value="Response_reg"/>
    <property type="match status" value="1"/>
</dbReference>
<reference evidence="8 9" key="1">
    <citation type="submission" date="2020-10" db="EMBL/GenBank/DDBJ databases">
        <title>Phylogeny of dyella-like bacteria.</title>
        <authorList>
            <person name="Fu J."/>
        </authorList>
    </citation>
    <scope>NUCLEOTIDE SEQUENCE [LARGE SCALE GENOMIC DNA]</scope>
    <source>
        <strain evidence="8 9">DHOB07</strain>
    </source>
</reference>
<evidence type="ECO:0000256" key="5">
    <source>
        <dbReference type="PROSITE-ProRule" id="PRU01091"/>
    </source>
</evidence>
<dbReference type="InterPro" id="IPR001789">
    <property type="entry name" value="Sig_transdc_resp-reg_receiver"/>
</dbReference>
<evidence type="ECO:0000259" key="7">
    <source>
        <dbReference type="PROSITE" id="PS51755"/>
    </source>
</evidence>
<feature type="domain" description="OmpR/PhoB-type" evidence="7">
    <location>
        <begin position="124"/>
        <end position="218"/>
    </location>
</feature>
<dbReference type="InterPro" id="IPR036388">
    <property type="entry name" value="WH-like_DNA-bd_sf"/>
</dbReference>
<evidence type="ECO:0000256" key="4">
    <source>
        <dbReference type="PROSITE-ProRule" id="PRU00169"/>
    </source>
</evidence>
<keyword evidence="9" id="KW-1185">Reference proteome</keyword>
<name>A0ABW8IX13_9GAMM</name>
<keyword evidence="1" id="KW-0805">Transcription regulation</keyword>
<dbReference type="Gene3D" id="6.10.250.690">
    <property type="match status" value="1"/>
</dbReference>
<evidence type="ECO:0000256" key="2">
    <source>
        <dbReference type="ARBA" id="ARBA00023125"/>
    </source>
</evidence>
<dbReference type="CDD" id="cd00383">
    <property type="entry name" value="trans_reg_C"/>
    <property type="match status" value="1"/>
</dbReference>
<evidence type="ECO:0000256" key="1">
    <source>
        <dbReference type="ARBA" id="ARBA00023015"/>
    </source>
</evidence>
<feature type="modified residue" description="4-aspartylphosphate" evidence="4">
    <location>
        <position position="51"/>
    </location>
</feature>
<feature type="domain" description="Response regulatory" evidence="6">
    <location>
        <begin position="2"/>
        <end position="116"/>
    </location>
</feature>
<organism evidence="8 9">
    <name type="scientific">Dyella lipolytica</name>
    <dbReference type="NCBI Taxonomy" id="1867835"/>
    <lineage>
        <taxon>Bacteria</taxon>
        <taxon>Pseudomonadati</taxon>
        <taxon>Pseudomonadota</taxon>
        <taxon>Gammaproteobacteria</taxon>
        <taxon>Lysobacterales</taxon>
        <taxon>Rhodanobacteraceae</taxon>
        <taxon>Dyella</taxon>
    </lineage>
</organism>
<dbReference type="EMBL" id="JADIKG010000012">
    <property type="protein sequence ID" value="MFK2874543.1"/>
    <property type="molecule type" value="Genomic_DNA"/>
</dbReference>
<dbReference type="InterPro" id="IPR001867">
    <property type="entry name" value="OmpR/PhoB-type_DNA-bd"/>
</dbReference>
<evidence type="ECO:0000313" key="9">
    <source>
        <dbReference type="Proteomes" id="UP001620405"/>
    </source>
</evidence>
<keyword evidence="3" id="KW-0804">Transcription</keyword>
<evidence type="ECO:0000313" key="8">
    <source>
        <dbReference type="EMBL" id="MFK2874543.1"/>
    </source>
</evidence>
<dbReference type="Gene3D" id="3.40.50.2300">
    <property type="match status" value="1"/>
</dbReference>
<dbReference type="Proteomes" id="UP001620405">
    <property type="component" value="Unassembled WGS sequence"/>
</dbReference>
<dbReference type="InterPro" id="IPR039420">
    <property type="entry name" value="WalR-like"/>
</dbReference>
<dbReference type="RefSeq" id="WP_284402005.1">
    <property type="nucleotide sequence ID" value="NZ_BSNQ01000009.1"/>
</dbReference>
<dbReference type="Pfam" id="PF00486">
    <property type="entry name" value="Trans_reg_C"/>
    <property type="match status" value="1"/>
</dbReference>
<keyword evidence="4" id="KW-0597">Phosphoprotein</keyword>
<gene>
    <name evidence="8" type="ORF">ISP13_13445</name>
</gene>
<dbReference type="SUPFAM" id="SSF52172">
    <property type="entry name" value="CheY-like"/>
    <property type="match status" value="1"/>
</dbReference>
<dbReference type="SMART" id="SM00862">
    <property type="entry name" value="Trans_reg_C"/>
    <property type="match status" value="1"/>
</dbReference>
<dbReference type="Gene3D" id="1.10.10.10">
    <property type="entry name" value="Winged helix-like DNA-binding domain superfamily/Winged helix DNA-binding domain"/>
    <property type="match status" value="1"/>
</dbReference>
<evidence type="ECO:0000259" key="6">
    <source>
        <dbReference type="PROSITE" id="PS50110"/>
    </source>
</evidence>
<protein>
    <submittedName>
        <fullName evidence="8">Response regulator transcription factor</fullName>
    </submittedName>
</protein>
<dbReference type="InterPro" id="IPR011006">
    <property type="entry name" value="CheY-like_superfamily"/>
</dbReference>
<feature type="DNA-binding region" description="OmpR/PhoB-type" evidence="5">
    <location>
        <begin position="124"/>
        <end position="218"/>
    </location>
</feature>
<proteinExistence type="predicted"/>
<evidence type="ECO:0000256" key="3">
    <source>
        <dbReference type="ARBA" id="ARBA00023163"/>
    </source>
</evidence>
<dbReference type="PROSITE" id="PS50110">
    <property type="entry name" value="RESPONSE_REGULATORY"/>
    <property type="match status" value="1"/>
</dbReference>
<dbReference type="SMART" id="SM00448">
    <property type="entry name" value="REC"/>
    <property type="match status" value="1"/>
</dbReference>
<dbReference type="PANTHER" id="PTHR48111:SF67">
    <property type="entry name" value="TRANSCRIPTIONAL REGULATORY PROTEIN TCTD"/>
    <property type="match status" value="1"/>
</dbReference>
<sequence length="221" mass="24410">MRILLIEDDEMVGVDLAKAIGDAGYSVDWVQDGIAGQIALADDNYVAVLLDLGLPRRSGLEVLRTARTRGNRTPILVLTARDSLDDRVAGLDVGADDYIVKPFQTRELLARLRAAIRRRDGHAQSLLGTEALQIDLSTREASCRGVRQSLSAREFALLHALLEQPGAILSREQLEQRIYGWNEVVCSNTVEVIIHGLRKRLGADIIRNVRGLGWRVPKVGE</sequence>
<comment type="caution">
    <text evidence="8">The sequence shown here is derived from an EMBL/GenBank/DDBJ whole genome shotgun (WGS) entry which is preliminary data.</text>
</comment>
<accession>A0ABW8IX13</accession>
<dbReference type="PROSITE" id="PS51755">
    <property type="entry name" value="OMPR_PHOB"/>
    <property type="match status" value="1"/>
</dbReference>